<gene>
    <name evidence="11" type="ORF">J4H92_13955</name>
</gene>
<feature type="transmembrane region" description="Helical" evidence="9">
    <location>
        <begin position="185"/>
        <end position="204"/>
    </location>
</feature>
<proteinExistence type="predicted"/>
<dbReference type="GO" id="GO:0009103">
    <property type="term" value="P:lipopolysaccharide biosynthetic process"/>
    <property type="evidence" value="ECO:0007669"/>
    <property type="project" value="TreeGrafter"/>
</dbReference>
<keyword evidence="4 9" id="KW-0812">Transmembrane</keyword>
<feature type="transmembrane region" description="Helical" evidence="9">
    <location>
        <begin position="119"/>
        <end position="143"/>
    </location>
</feature>
<keyword evidence="5 9" id="KW-1133">Transmembrane helix</keyword>
<keyword evidence="2" id="KW-1003">Cell membrane</keyword>
<evidence type="ECO:0000313" key="11">
    <source>
        <dbReference type="EMBL" id="MBO1903046.1"/>
    </source>
</evidence>
<comment type="subcellular location">
    <subcellularLocation>
        <location evidence="1">Cell membrane</location>
        <topology evidence="1">Multi-pass membrane protein</topology>
    </subcellularLocation>
</comment>
<dbReference type="InterPro" id="IPR050879">
    <property type="entry name" value="Acyltransferase_3"/>
</dbReference>
<evidence type="ECO:0000256" key="7">
    <source>
        <dbReference type="ARBA" id="ARBA00023315"/>
    </source>
</evidence>
<feature type="transmembrane region" description="Helical" evidence="9">
    <location>
        <begin position="88"/>
        <end position="107"/>
    </location>
</feature>
<keyword evidence="12" id="KW-1185">Reference proteome</keyword>
<dbReference type="InterPro" id="IPR036514">
    <property type="entry name" value="SGNH_hydro_sf"/>
</dbReference>
<keyword evidence="6 9" id="KW-0472">Membrane</keyword>
<evidence type="ECO:0000256" key="9">
    <source>
        <dbReference type="SAM" id="Phobius"/>
    </source>
</evidence>
<comment type="caution">
    <text evidence="11">The sequence shown here is derived from an EMBL/GenBank/DDBJ whole genome shotgun (WGS) entry which is preliminary data.</text>
</comment>
<dbReference type="RefSeq" id="WP_208098794.1">
    <property type="nucleotide sequence ID" value="NZ_JAGDYM010000016.1"/>
</dbReference>
<evidence type="ECO:0000256" key="1">
    <source>
        <dbReference type="ARBA" id="ARBA00004651"/>
    </source>
</evidence>
<feature type="transmembrane region" description="Helical" evidence="9">
    <location>
        <begin position="251"/>
        <end position="271"/>
    </location>
</feature>
<feature type="domain" description="Acyltransferase 3" evidence="10">
    <location>
        <begin position="21"/>
        <end position="360"/>
    </location>
</feature>
<evidence type="ECO:0000256" key="4">
    <source>
        <dbReference type="ARBA" id="ARBA00022692"/>
    </source>
</evidence>
<dbReference type="Gene3D" id="3.40.50.1110">
    <property type="entry name" value="SGNH hydrolase"/>
    <property type="match status" value="1"/>
</dbReference>
<dbReference type="EMBL" id="JAGDYM010000016">
    <property type="protein sequence ID" value="MBO1903046.1"/>
    <property type="molecule type" value="Genomic_DNA"/>
</dbReference>
<evidence type="ECO:0000256" key="2">
    <source>
        <dbReference type="ARBA" id="ARBA00022475"/>
    </source>
</evidence>
<dbReference type="Proteomes" id="UP000664382">
    <property type="component" value="Unassembled WGS sequence"/>
</dbReference>
<feature type="transmembrane region" description="Helical" evidence="9">
    <location>
        <begin position="46"/>
        <end position="67"/>
    </location>
</feature>
<evidence type="ECO:0000313" key="12">
    <source>
        <dbReference type="Proteomes" id="UP000664382"/>
    </source>
</evidence>
<keyword evidence="7 11" id="KW-0012">Acyltransferase</keyword>
<dbReference type="SUPFAM" id="SSF52266">
    <property type="entry name" value="SGNH hydrolase"/>
    <property type="match status" value="1"/>
</dbReference>
<dbReference type="PANTHER" id="PTHR23028">
    <property type="entry name" value="ACETYLTRANSFERASE"/>
    <property type="match status" value="1"/>
</dbReference>
<evidence type="ECO:0000256" key="3">
    <source>
        <dbReference type="ARBA" id="ARBA00022679"/>
    </source>
</evidence>
<dbReference type="InterPro" id="IPR002656">
    <property type="entry name" value="Acyl_transf_3_dom"/>
</dbReference>
<accession>A0A939MM20</accession>
<evidence type="ECO:0000259" key="10">
    <source>
        <dbReference type="Pfam" id="PF01757"/>
    </source>
</evidence>
<dbReference type="Pfam" id="PF01757">
    <property type="entry name" value="Acyl_transf_3"/>
    <property type="match status" value="1"/>
</dbReference>
<evidence type="ECO:0000256" key="6">
    <source>
        <dbReference type="ARBA" id="ARBA00023136"/>
    </source>
</evidence>
<name>A0A939MM20_9MICO</name>
<dbReference type="GO" id="GO:0016747">
    <property type="term" value="F:acyltransferase activity, transferring groups other than amino-acyl groups"/>
    <property type="evidence" value="ECO:0007669"/>
    <property type="project" value="InterPro"/>
</dbReference>
<feature type="transmembrane region" description="Helical" evidence="9">
    <location>
        <begin position="278"/>
        <end position="298"/>
    </location>
</feature>
<reference evidence="11" key="1">
    <citation type="submission" date="2021-03" db="EMBL/GenBank/DDBJ databases">
        <title>Leucobacter chromiisoli sp. nov., isolated from chromium-containing soil of chemical plant.</title>
        <authorList>
            <person name="Xu Z."/>
        </authorList>
    </citation>
    <scope>NUCLEOTIDE SEQUENCE</scope>
    <source>
        <strain evidence="11">S27</strain>
    </source>
</reference>
<feature type="region of interest" description="Disordered" evidence="8">
    <location>
        <begin position="461"/>
        <end position="483"/>
    </location>
</feature>
<feature type="transmembrane region" description="Helical" evidence="9">
    <location>
        <begin position="345"/>
        <end position="364"/>
    </location>
</feature>
<protein>
    <submittedName>
        <fullName evidence="11">Acyltransferase</fullName>
    </submittedName>
</protein>
<keyword evidence="3" id="KW-0808">Transferase</keyword>
<dbReference type="GO" id="GO:0005886">
    <property type="term" value="C:plasma membrane"/>
    <property type="evidence" value="ECO:0007669"/>
    <property type="project" value="UniProtKB-SubCell"/>
</dbReference>
<evidence type="ECO:0000256" key="5">
    <source>
        <dbReference type="ARBA" id="ARBA00022989"/>
    </source>
</evidence>
<feature type="transmembrane region" description="Helical" evidence="9">
    <location>
        <begin position="20"/>
        <end position="40"/>
    </location>
</feature>
<sequence length="651" mass="69195">MRHATLPTSAERRAAGERRFNGLDGMRAIAVSLVVVYHLFPDALPGGFLGVDVFFVISGFLIASLLLRERRRSGRIDLLAFWRRRARRLLPALALVLLICTALALAISGGGDADLLVGIGAQLLGSAFFVSNWVFVSLGGDYFTRDDPELFRNTWSLSIEEQFYLVLPLVLLLVLRVRSRETRALIFSVLAAASAALMAGYAFAGADPTRVYFGSDSHVFGLFAGVALATALNPREDAQGPPPGHGIPAQLGFSLAALLGLAVLGWLAWTLEEASRESFLWGFQLATAAALLVIWAITRRGSWIGRLLDAAPLRWIGNRSYGIYLWHWPLLLLASEALGSAPAPWHLLVAPVALTLTVGLASWSHRFVEQPVRRLGLRRALHSIVLPSANGAVHRTTAVAVTGVLLVTVPATAVAVATAPALSSSAAAIARGAAAEQEQEQEAAAEGRGIDGAIDAVDGRIDADADPPVAGPSPEGPKPKRIRGKNVFAVGDSVMLASLPELREEFPGIRVDAAVSRGLAVGVGIVRGLAEKKHLRQVIVVGLGTNGPIERSDLNELRRAADTRSIVLVNAHGDRPWIPEVNRTLASFAEARRGVVLADWDAAAATDPEALAGDGIHPNTSGGRIYAKTVRTALKELQAPAERIGHPSGAE</sequence>
<dbReference type="AlphaFoldDB" id="A0A939MM20"/>
<evidence type="ECO:0000256" key="8">
    <source>
        <dbReference type="SAM" id="MobiDB-lite"/>
    </source>
</evidence>
<dbReference type="PANTHER" id="PTHR23028:SF53">
    <property type="entry name" value="ACYL_TRANSF_3 DOMAIN-CONTAINING PROTEIN"/>
    <property type="match status" value="1"/>
</dbReference>
<organism evidence="11 12">
    <name type="scientific">Leucobacter weissii</name>
    <dbReference type="NCBI Taxonomy" id="1983706"/>
    <lineage>
        <taxon>Bacteria</taxon>
        <taxon>Bacillati</taxon>
        <taxon>Actinomycetota</taxon>
        <taxon>Actinomycetes</taxon>
        <taxon>Micrococcales</taxon>
        <taxon>Microbacteriaceae</taxon>
        <taxon>Leucobacter</taxon>
    </lineage>
</organism>